<dbReference type="RefSeq" id="WP_143950585.1">
    <property type="nucleotide sequence ID" value="NZ_BAABMB010000003.1"/>
</dbReference>
<dbReference type="GO" id="GO:0003700">
    <property type="term" value="F:DNA-binding transcription factor activity"/>
    <property type="evidence" value="ECO:0007669"/>
    <property type="project" value="InterPro"/>
</dbReference>
<name>A0A556ACR2_9BURK</name>
<dbReference type="Pfam" id="PF07702">
    <property type="entry name" value="UTRA"/>
    <property type="match status" value="1"/>
</dbReference>
<dbReference type="PROSITE" id="PS50949">
    <property type="entry name" value="HTH_GNTR"/>
    <property type="match status" value="1"/>
</dbReference>
<dbReference type="GO" id="GO:0003677">
    <property type="term" value="F:DNA binding"/>
    <property type="evidence" value="ECO:0007669"/>
    <property type="project" value="UniProtKB-KW"/>
</dbReference>
<accession>A0A556ACR2</accession>
<evidence type="ECO:0000259" key="5">
    <source>
        <dbReference type="PROSITE" id="PS50949"/>
    </source>
</evidence>
<dbReference type="FunFam" id="1.10.10.10:FF:000079">
    <property type="entry name" value="GntR family transcriptional regulator"/>
    <property type="match status" value="1"/>
</dbReference>
<protein>
    <submittedName>
        <fullName evidence="6">GntR family transcriptional regulator</fullName>
    </submittedName>
</protein>
<keyword evidence="2" id="KW-0238">DNA-binding</keyword>
<dbReference type="CDD" id="cd07377">
    <property type="entry name" value="WHTH_GntR"/>
    <property type="match status" value="1"/>
</dbReference>
<dbReference type="GO" id="GO:0045892">
    <property type="term" value="P:negative regulation of DNA-templated transcription"/>
    <property type="evidence" value="ECO:0007669"/>
    <property type="project" value="TreeGrafter"/>
</dbReference>
<dbReference type="InterPro" id="IPR050679">
    <property type="entry name" value="Bact_HTH_transcr_reg"/>
</dbReference>
<keyword evidence="7" id="KW-1185">Reference proteome</keyword>
<dbReference type="SMART" id="SM00345">
    <property type="entry name" value="HTH_GNTR"/>
    <property type="match status" value="1"/>
</dbReference>
<keyword evidence="1" id="KW-0805">Transcription regulation</keyword>
<dbReference type="Gene3D" id="1.10.10.10">
    <property type="entry name" value="Winged helix-like DNA-binding domain superfamily/Winged helix DNA-binding domain"/>
    <property type="match status" value="1"/>
</dbReference>
<dbReference type="Pfam" id="PF00392">
    <property type="entry name" value="GntR"/>
    <property type="match status" value="1"/>
</dbReference>
<dbReference type="InterPro" id="IPR000524">
    <property type="entry name" value="Tscrpt_reg_HTH_GntR"/>
</dbReference>
<dbReference type="EMBL" id="VLTJ01000039">
    <property type="protein sequence ID" value="TSH90668.1"/>
    <property type="molecule type" value="Genomic_DNA"/>
</dbReference>
<dbReference type="SUPFAM" id="SSF46785">
    <property type="entry name" value="Winged helix' DNA-binding domain"/>
    <property type="match status" value="1"/>
</dbReference>
<evidence type="ECO:0000313" key="6">
    <source>
        <dbReference type="EMBL" id="TSH90668.1"/>
    </source>
</evidence>
<dbReference type="InterPro" id="IPR028978">
    <property type="entry name" value="Chorismate_lyase_/UTRA_dom_sf"/>
</dbReference>
<dbReference type="InterPro" id="IPR011663">
    <property type="entry name" value="UTRA"/>
</dbReference>
<evidence type="ECO:0000313" key="7">
    <source>
        <dbReference type="Proteomes" id="UP000318405"/>
    </source>
</evidence>
<evidence type="ECO:0000256" key="4">
    <source>
        <dbReference type="SAM" id="MobiDB-lite"/>
    </source>
</evidence>
<dbReference type="Gene3D" id="3.40.1410.10">
    <property type="entry name" value="Chorismate lyase-like"/>
    <property type="match status" value="1"/>
</dbReference>
<comment type="caution">
    <text evidence="6">The sequence shown here is derived from an EMBL/GenBank/DDBJ whole genome shotgun (WGS) entry which is preliminary data.</text>
</comment>
<evidence type="ECO:0000256" key="1">
    <source>
        <dbReference type="ARBA" id="ARBA00023015"/>
    </source>
</evidence>
<reference evidence="6 7" key="1">
    <citation type="submission" date="2019-07" db="EMBL/GenBank/DDBJ databases">
        <title>Qingshengfaniella alkalisoli gen. nov., sp. nov., isolated from saline soil.</title>
        <authorList>
            <person name="Xu L."/>
            <person name="Huang X.-X."/>
            <person name="Sun J.-Q."/>
        </authorList>
    </citation>
    <scope>NUCLEOTIDE SEQUENCE [LARGE SCALE GENOMIC DNA]</scope>
    <source>
        <strain evidence="6 7">DSM 27279</strain>
    </source>
</reference>
<dbReference type="Proteomes" id="UP000318405">
    <property type="component" value="Unassembled WGS sequence"/>
</dbReference>
<evidence type="ECO:0000256" key="3">
    <source>
        <dbReference type="ARBA" id="ARBA00023163"/>
    </source>
</evidence>
<dbReference type="OrthoDB" id="8584262at2"/>
<sequence length="268" mass="29944">MPHALNPAADAGTTPPDLNATALDPGSPVSLYVQIKDLLRGHILEGRYPPHCKLPSENDMIRAFAVSRITVRQALNDLEKEGLIFRMHGKGTFVAKQSTFQDLGRLQGFGEAMRQMGYDTYNKLVSIREVAASPQVREQLRLDKGARVTELQRVRFLNREPISLDVTYVPIAIGERLAREDLATRDVFAILENDYGLALGHADLQISSMLADARLARHLGVADGSPVLFIERLTHTMDGGGETPIDYEHLYYRGDAFRYRVRVERAAF</sequence>
<dbReference type="SUPFAM" id="SSF64288">
    <property type="entry name" value="Chorismate lyase-like"/>
    <property type="match status" value="1"/>
</dbReference>
<gene>
    <name evidence="6" type="ORF">FOZ76_22990</name>
</gene>
<dbReference type="InterPro" id="IPR036388">
    <property type="entry name" value="WH-like_DNA-bd_sf"/>
</dbReference>
<dbReference type="InterPro" id="IPR036390">
    <property type="entry name" value="WH_DNA-bd_sf"/>
</dbReference>
<dbReference type="PANTHER" id="PTHR44846:SF1">
    <property type="entry name" value="MANNOSYL-D-GLYCERATE TRANSPORT_METABOLISM SYSTEM REPRESSOR MNGR-RELATED"/>
    <property type="match status" value="1"/>
</dbReference>
<feature type="region of interest" description="Disordered" evidence="4">
    <location>
        <begin position="1"/>
        <end position="23"/>
    </location>
</feature>
<dbReference type="SMART" id="SM00866">
    <property type="entry name" value="UTRA"/>
    <property type="match status" value="1"/>
</dbReference>
<organism evidence="6 7">
    <name type="scientific">Verticiella sediminum</name>
    <dbReference type="NCBI Taxonomy" id="1247510"/>
    <lineage>
        <taxon>Bacteria</taxon>
        <taxon>Pseudomonadati</taxon>
        <taxon>Pseudomonadota</taxon>
        <taxon>Betaproteobacteria</taxon>
        <taxon>Burkholderiales</taxon>
        <taxon>Alcaligenaceae</taxon>
        <taxon>Verticiella</taxon>
    </lineage>
</organism>
<evidence type="ECO:0000256" key="2">
    <source>
        <dbReference type="ARBA" id="ARBA00023125"/>
    </source>
</evidence>
<proteinExistence type="predicted"/>
<feature type="domain" description="HTH gntR-type" evidence="5">
    <location>
        <begin position="29"/>
        <end position="97"/>
    </location>
</feature>
<dbReference type="PANTHER" id="PTHR44846">
    <property type="entry name" value="MANNOSYL-D-GLYCERATE TRANSPORT/METABOLISM SYSTEM REPRESSOR MNGR-RELATED"/>
    <property type="match status" value="1"/>
</dbReference>
<keyword evidence="3" id="KW-0804">Transcription</keyword>
<dbReference type="PRINTS" id="PR00035">
    <property type="entry name" value="HTHGNTR"/>
</dbReference>
<dbReference type="AlphaFoldDB" id="A0A556ACR2"/>